<organism evidence="1">
    <name type="scientific">Arundo donax</name>
    <name type="common">Giant reed</name>
    <name type="synonym">Donax arundinaceus</name>
    <dbReference type="NCBI Taxonomy" id="35708"/>
    <lineage>
        <taxon>Eukaryota</taxon>
        <taxon>Viridiplantae</taxon>
        <taxon>Streptophyta</taxon>
        <taxon>Embryophyta</taxon>
        <taxon>Tracheophyta</taxon>
        <taxon>Spermatophyta</taxon>
        <taxon>Magnoliopsida</taxon>
        <taxon>Liliopsida</taxon>
        <taxon>Poales</taxon>
        <taxon>Poaceae</taxon>
        <taxon>PACMAD clade</taxon>
        <taxon>Arundinoideae</taxon>
        <taxon>Arundineae</taxon>
        <taxon>Arundo</taxon>
    </lineage>
</organism>
<evidence type="ECO:0000313" key="1">
    <source>
        <dbReference type="EMBL" id="JAE26278.1"/>
    </source>
</evidence>
<dbReference type="EMBL" id="GBRH01171618">
    <property type="protein sequence ID" value="JAE26278.1"/>
    <property type="molecule type" value="Transcribed_RNA"/>
</dbReference>
<dbReference type="AlphaFoldDB" id="A0A0A9H071"/>
<accession>A0A0A9H071</accession>
<proteinExistence type="predicted"/>
<reference evidence="1" key="2">
    <citation type="journal article" date="2015" name="Data Brief">
        <title>Shoot transcriptome of the giant reed, Arundo donax.</title>
        <authorList>
            <person name="Barrero R.A."/>
            <person name="Guerrero F.D."/>
            <person name="Moolhuijzen P."/>
            <person name="Goolsby J.A."/>
            <person name="Tidwell J."/>
            <person name="Bellgard S.E."/>
            <person name="Bellgard M.I."/>
        </authorList>
    </citation>
    <scope>NUCLEOTIDE SEQUENCE</scope>
    <source>
        <tissue evidence="1">Shoot tissue taken approximately 20 cm above the soil surface</tissue>
    </source>
</reference>
<protein>
    <submittedName>
        <fullName evidence="1">Uncharacterized protein</fullName>
    </submittedName>
</protein>
<sequence>MASNGNRTCPPLEAVNTNKSAQVIANSNSSKINRITNKNATFFCNKIRLVGNY</sequence>
<reference evidence="1" key="1">
    <citation type="submission" date="2014-09" db="EMBL/GenBank/DDBJ databases">
        <authorList>
            <person name="Magalhaes I.L.F."/>
            <person name="Oliveira U."/>
            <person name="Santos F.R."/>
            <person name="Vidigal T.H.D.A."/>
            <person name="Brescovit A.D."/>
            <person name="Santos A.J."/>
        </authorList>
    </citation>
    <scope>NUCLEOTIDE SEQUENCE</scope>
    <source>
        <tissue evidence="1">Shoot tissue taken approximately 20 cm above the soil surface</tissue>
    </source>
</reference>
<name>A0A0A9H071_ARUDO</name>